<evidence type="ECO:0000313" key="2">
    <source>
        <dbReference type="Proteomes" id="UP000199502"/>
    </source>
</evidence>
<reference evidence="1 2" key="1">
    <citation type="submission" date="2016-10" db="EMBL/GenBank/DDBJ databases">
        <authorList>
            <person name="de Groot N.N."/>
        </authorList>
    </citation>
    <scope>NUCLEOTIDE SEQUENCE [LARGE SCALE GENOMIC DNA]</scope>
    <source>
        <strain evidence="1 2">CGMCC 1.8925</strain>
    </source>
</reference>
<dbReference type="InterPro" id="IPR011855">
    <property type="entry name" value="Phgtail_TP901_1"/>
</dbReference>
<dbReference type="Proteomes" id="UP000199502">
    <property type="component" value="Unassembled WGS sequence"/>
</dbReference>
<sequence>MAVAPVKATTARSKKYFVRLSDGAATPNFVAPCGFTEKSFTRSKTFGETVTPYCPGAEAEDQVDWVERDTISLTASISGQGVMAQQSVPMWEAALANPESIECEVEVEWPDGSSDLYTGRFHVESLELGAPNGQRVTANVGMQSDGPIVHTRNAA</sequence>
<protein>
    <submittedName>
        <fullName evidence="1">Phage major tail protein, TP901-1 family</fullName>
    </submittedName>
</protein>
<keyword evidence="2" id="KW-1185">Reference proteome</keyword>
<organism evidence="1 2">
    <name type="scientific">Paracoccus tibetensis</name>
    <dbReference type="NCBI Taxonomy" id="336292"/>
    <lineage>
        <taxon>Bacteria</taxon>
        <taxon>Pseudomonadati</taxon>
        <taxon>Pseudomonadota</taxon>
        <taxon>Alphaproteobacteria</taxon>
        <taxon>Rhodobacterales</taxon>
        <taxon>Paracoccaceae</taxon>
        <taxon>Paracoccus</taxon>
    </lineage>
</organism>
<gene>
    <name evidence="1" type="ORF">SAMN05660710_00108</name>
</gene>
<dbReference type="Pfam" id="PF06199">
    <property type="entry name" value="Phage_tail_2"/>
    <property type="match status" value="1"/>
</dbReference>
<proteinExistence type="predicted"/>
<name>A0A1G5BE82_9RHOB</name>
<dbReference type="RefSeq" id="WP_175453184.1">
    <property type="nucleotide sequence ID" value="NZ_FMVT01000001.1"/>
</dbReference>
<accession>A0A1G5BE82</accession>
<evidence type="ECO:0000313" key="1">
    <source>
        <dbReference type="EMBL" id="SCX88437.1"/>
    </source>
</evidence>
<dbReference type="EMBL" id="FMVT01000001">
    <property type="protein sequence ID" value="SCX88437.1"/>
    <property type="molecule type" value="Genomic_DNA"/>
</dbReference>
<dbReference type="AlphaFoldDB" id="A0A1G5BE82"/>
<dbReference type="STRING" id="336292.SAMN05660710_00108"/>